<keyword evidence="4" id="KW-0175">Coiled coil</keyword>
<comment type="similarity">
    <text evidence="3">Belongs to the TRAFAC class myosin-kinesin ATPase superfamily. Kinesin family.</text>
</comment>
<evidence type="ECO:0000256" key="5">
    <source>
        <dbReference type="SAM" id="MobiDB-lite"/>
    </source>
</evidence>
<dbReference type="InterPro" id="IPR036961">
    <property type="entry name" value="Kinesin_motor_dom_sf"/>
</dbReference>
<dbReference type="GO" id="GO:0003777">
    <property type="term" value="F:microtubule motor activity"/>
    <property type="evidence" value="ECO:0007669"/>
    <property type="project" value="InterPro"/>
</dbReference>
<feature type="domain" description="Kinesin motor" evidence="6">
    <location>
        <begin position="1"/>
        <end position="269"/>
    </location>
</feature>
<dbReference type="PROSITE" id="PS00411">
    <property type="entry name" value="KINESIN_MOTOR_1"/>
    <property type="match status" value="1"/>
</dbReference>
<dbReference type="PANTHER" id="PTHR47969">
    <property type="entry name" value="CHROMOSOME-ASSOCIATED KINESIN KIF4A-RELATED"/>
    <property type="match status" value="1"/>
</dbReference>
<organism evidence="7 8">
    <name type="scientific">Pseudocohnilembus persalinus</name>
    <name type="common">Ciliate</name>
    <dbReference type="NCBI Taxonomy" id="266149"/>
    <lineage>
        <taxon>Eukaryota</taxon>
        <taxon>Sar</taxon>
        <taxon>Alveolata</taxon>
        <taxon>Ciliophora</taxon>
        <taxon>Intramacronucleata</taxon>
        <taxon>Oligohymenophorea</taxon>
        <taxon>Scuticociliatia</taxon>
        <taxon>Philasterida</taxon>
        <taxon>Pseudocohnilembidae</taxon>
        <taxon>Pseudocohnilembus</taxon>
    </lineage>
</organism>
<dbReference type="GO" id="GO:0008017">
    <property type="term" value="F:microtubule binding"/>
    <property type="evidence" value="ECO:0007669"/>
    <property type="project" value="InterPro"/>
</dbReference>
<evidence type="ECO:0000259" key="6">
    <source>
        <dbReference type="PROSITE" id="PS50067"/>
    </source>
</evidence>
<dbReference type="Pfam" id="PF00225">
    <property type="entry name" value="Kinesin"/>
    <property type="match status" value="1"/>
</dbReference>
<dbReference type="GO" id="GO:0005524">
    <property type="term" value="F:ATP binding"/>
    <property type="evidence" value="ECO:0007669"/>
    <property type="project" value="UniProtKB-KW"/>
</dbReference>
<dbReference type="GO" id="GO:0051231">
    <property type="term" value="P:spindle elongation"/>
    <property type="evidence" value="ECO:0007669"/>
    <property type="project" value="TreeGrafter"/>
</dbReference>
<dbReference type="AlphaFoldDB" id="A0A0V0QF29"/>
<evidence type="ECO:0000256" key="3">
    <source>
        <dbReference type="PROSITE-ProRule" id="PRU00283"/>
    </source>
</evidence>
<dbReference type="InterPro" id="IPR001752">
    <property type="entry name" value="Kinesin_motor_dom"/>
</dbReference>
<accession>A0A0V0QF29</accession>
<dbReference type="PANTHER" id="PTHR47969:SF29">
    <property type="entry name" value="KINESIN-LIKE PROTEIN"/>
    <property type="match status" value="1"/>
</dbReference>
<keyword evidence="2" id="KW-0067">ATP-binding</keyword>
<comment type="caution">
    <text evidence="3">Lacks conserved residue(s) required for the propagation of feature annotation.</text>
</comment>
<dbReference type="OMA" id="NINMIEN"/>
<dbReference type="GO" id="GO:0016787">
    <property type="term" value="F:hydrolase activity"/>
    <property type="evidence" value="ECO:0007669"/>
    <property type="project" value="UniProtKB-KW"/>
</dbReference>
<feature type="coiled-coil region" evidence="4">
    <location>
        <begin position="513"/>
        <end position="562"/>
    </location>
</feature>
<keyword evidence="7" id="KW-0378">Hydrolase</keyword>
<keyword evidence="8" id="KW-1185">Reference proteome</keyword>
<dbReference type="Gene3D" id="1.20.58.1980">
    <property type="match status" value="1"/>
</dbReference>
<dbReference type="GO" id="GO:0007018">
    <property type="term" value="P:microtubule-based movement"/>
    <property type="evidence" value="ECO:0007669"/>
    <property type="project" value="InterPro"/>
</dbReference>
<name>A0A0V0QF29_PSEPJ</name>
<dbReference type="InterPro" id="IPR027417">
    <property type="entry name" value="P-loop_NTPase"/>
</dbReference>
<dbReference type="GO" id="GO:0007052">
    <property type="term" value="P:mitotic spindle organization"/>
    <property type="evidence" value="ECO:0007669"/>
    <property type="project" value="TreeGrafter"/>
</dbReference>
<reference evidence="7 8" key="1">
    <citation type="journal article" date="2015" name="Sci. Rep.">
        <title>Genome of the facultative scuticociliatosis pathogen Pseudocohnilembus persalinus provides insight into its virulence through horizontal gene transfer.</title>
        <authorList>
            <person name="Xiong J."/>
            <person name="Wang G."/>
            <person name="Cheng J."/>
            <person name="Tian M."/>
            <person name="Pan X."/>
            <person name="Warren A."/>
            <person name="Jiang C."/>
            <person name="Yuan D."/>
            <person name="Miao W."/>
        </authorList>
    </citation>
    <scope>NUCLEOTIDE SEQUENCE [LARGE SCALE GENOMIC DNA]</scope>
    <source>
        <strain evidence="7">36N120E</strain>
    </source>
</reference>
<feature type="coiled-coil region" evidence="4">
    <location>
        <begin position="638"/>
        <end position="701"/>
    </location>
</feature>
<dbReference type="OrthoDB" id="3176171at2759"/>
<dbReference type="PROSITE" id="PS50067">
    <property type="entry name" value="KINESIN_MOTOR_2"/>
    <property type="match status" value="1"/>
</dbReference>
<evidence type="ECO:0000313" key="7">
    <source>
        <dbReference type="EMBL" id="KRX00736.1"/>
    </source>
</evidence>
<protein>
    <submittedName>
        <fullName evidence="7">p-loop containing nucleoside triphosphate hydrolase</fullName>
    </submittedName>
</protein>
<dbReference type="GO" id="GO:0005875">
    <property type="term" value="C:microtubule associated complex"/>
    <property type="evidence" value="ECO:0007669"/>
    <property type="project" value="TreeGrafter"/>
</dbReference>
<proteinExistence type="inferred from homology"/>
<keyword evidence="1" id="KW-0547">Nucleotide-binding</keyword>
<dbReference type="EMBL" id="LDAU01000182">
    <property type="protein sequence ID" value="KRX00736.1"/>
    <property type="molecule type" value="Genomic_DNA"/>
</dbReference>
<dbReference type="SUPFAM" id="SSF52540">
    <property type="entry name" value="P-loop containing nucleoside triphosphate hydrolases"/>
    <property type="match status" value="1"/>
</dbReference>
<dbReference type="SMART" id="SM00129">
    <property type="entry name" value="KISc"/>
    <property type="match status" value="1"/>
</dbReference>
<gene>
    <name evidence="7" type="ORF">PPERSA_02996</name>
</gene>
<evidence type="ECO:0000256" key="4">
    <source>
        <dbReference type="SAM" id="Coils"/>
    </source>
</evidence>
<dbReference type="Gene3D" id="3.40.850.10">
    <property type="entry name" value="Kinesin motor domain"/>
    <property type="match status" value="1"/>
</dbReference>
<feature type="coiled-coil region" evidence="4">
    <location>
        <begin position="290"/>
        <end position="345"/>
    </location>
</feature>
<evidence type="ECO:0000256" key="2">
    <source>
        <dbReference type="ARBA" id="ARBA00022840"/>
    </source>
</evidence>
<dbReference type="InterPro" id="IPR019821">
    <property type="entry name" value="Kinesin_motor_CS"/>
</dbReference>
<feature type="region of interest" description="Disordered" evidence="5">
    <location>
        <begin position="788"/>
        <end position="857"/>
    </location>
</feature>
<evidence type="ECO:0000313" key="8">
    <source>
        <dbReference type="Proteomes" id="UP000054937"/>
    </source>
</evidence>
<evidence type="ECO:0000256" key="1">
    <source>
        <dbReference type="ARBA" id="ARBA00022741"/>
    </source>
</evidence>
<feature type="compositionally biased region" description="Polar residues" evidence="5">
    <location>
        <begin position="800"/>
        <end position="834"/>
    </location>
</feature>
<dbReference type="Proteomes" id="UP000054937">
    <property type="component" value="Unassembled WGS sequence"/>
</dbReference>
<dbReference type="InterPro" id="IPR027640">
    <property type="entry name" value="Kinesin-like_fam"/>
</dbReference>
<sequence>MLGYGQKKSEQLQINQQQLNNNNNDMSFEEDYEQDILNIKKNQHNQQNNDGILLIALRDLFNAINAVYDLLQNPDQMHQPIQIGTNTKDNFYLKGIKQIAVSSKEEIFDVLQAGEINRHYASTKLNHKSSRSHTVFRITVQSLTSKLIKKYRKTQIGKNNVNNEELLQLVQEEARQESKSVKEKGALITESELNFVDLAGSEKVSNHEELIKEELNTQEQQQIVNQRVKEGSSLVGNSRNLILCCVSPSQVHFEQTLSTLRFGLNARQIENSVHVNIQAKSSEEALGILISGYEQRLKDLLETKEMDKQKIMFLKKQIRVLFDERQNFKHQKIQYEKDFENIKNNQQIKQYFLQNIMGPGVQQLPRQYGQNDDHQENNSNEYQSLFGNQNKEQQKQFNVPQTLQNLQYLYDEKQKKAKYKYPDLLEMKADNVAHLDDIGHVFLTNNNKVIDDKLKITKINWQELIFDSQGKYAYQAFLQAKNKSDNYQKGFYLLSEKSQEFVQIVQDQINLINQDQNKQNEDQLEQLDQLNEQYEQCMVEIKNQYQQQIKNIHSSYQQYLNELVTENKNQKMQIDLLCSFQGGNLLDKSELLELEEKLESVLKKVREERIKRIYEDQIITLQKQIGQSTTINGFVQEIEKLTEKHQIYVRQLEDQYEKYFNVGQKLNLQSVIVPENFDDFLNNIKTEHQNQQLNNQQAYENLLNYLQNHGQDMSQCKIMAENADKENKGYDLEQLKSDIISQIFQKNEEFIIDQAIDKQKIEKQQEFITKQLQQQFFQLKNFDQSSSNSLFQNKNHKNVDQTVDTSQNNISSKYKQNNNSSMSNFRVSQDYFNPSQNQSQQQFQLQNNQQAQQYQNQDSSVNITQMVQQLNDESQHDQSYLQEIQQYQQNLFNQKKNNDYILDNNFDEEMDYQQFDGSNKKSASKNAKQRSVSSYIGNNNYIGQSNTIDVTMHNKQQQQQQQNNKFMSNTIDNESLSMSQINLERSPLQVKNMNKMQDLNSSLSNKQQQLQIQELMRQSQNKQNFDQSHNQFSEYLEISNQKQKRLLNTAQQKSSFKNLFNINNNSQENLQNFSDQSSLRQKQSIKNLQIQNQNTLQDCMNNLINSSGNNIGQRKIQAQNTYQQNQNLLMSSPKNNNNSNKKLVNQYNNLKDQQNLLLKSSQQKNKNMNPNYLERNLSHNKNAINNSNNVQVFVQNKRYQNMNSSSKKQHQQQLSQQSIQKQFVNKSLELNHVPKTIGLNLQNLNFNQE</sequence>
<comment type="caution">
    <text evidence="7">The sequence shown here is derived from an EMBL/GenBank/DDBJ whole genome shotgun (WGS) entry which is preliminary data.</text>
</comment>
<feature type="compositionally biased region" description="Low complexity" evidence="5">
    <location>
        <begin position="835"/>
        <end position="857"/>
    </location>
</feature>
<dbReference type="InParanoid" id="A0A0V0QF29"/>